<gene>
    <name evidence="1" type="ORF">JWH11_00375</name>
</gene>
<reference evidence="1" key="1">
    <citation type="submission" date="2021-02" db="EMBL/GenBank/DDBJ databases">
        <title>Copper resistance gene diversity in local Xanthomonas species at agrochemical polluted sites in Trinidad, Trinidad and Tobago.</title>
        <authorList>
            <person name="Ramnarine S.D.B.J."/>
            <person name="Ramsubhag A."/>
            <person name="Jayaraman J."/>
        </authorList>
    </citation>
    <scope>NUCLEOTIDE SEQUENCE</scope>
    <source>
        <strain evidence="1">CaNP6A</strain>
    </source>
</reference>
<keyword evidence="2" id="KW-1185">Reference proteome</keyword>
<feature type="non-terminal residue" evidence="1">
    <location>
        <position position="1"/>
    </location>
</feature>
<name>A0ABS8NPF6_9XANT</name>
<sequence length="50" mass="5517">ALHVLGCAAGYNLRWLLRWIAVLRAWLQGGRARSSTSSSTMWLANRAFGA</sequence>
<accession>A0ABS8NPF6</accession>
<comment type="caution">
    <text evidence="1">The sequence shown here is derived from an EMBL/GenBank/DDBJ whole genome shotgun (WGS) entry which is preliminary data.</text>
</comment>
<evidence type="ECO:0000313" key="1">
    <source>
        <dbReference type="EMBL" id="MCD0264935.1"/>
    </source>
</evidence>
<dbReference type="Proteomes" id="UP001430396">
    <property type="component" value="Unassembled WGS sequence"/>
</dbReference>
<protein>
    <submittedName>
        <fullName evidence="1">IS5/IS1182 family transposase</fullName>
    </submittedName>
</protein>
<evidence type="ECO:0000313" key="2">
    <source>
        <dbReference type="Proteomes" id="UP001430396"/>
    </source>
</evidence>
<proteinExistence type="predicted"/>
<dbReference type="EMBL" id="JAFFQI010000081">
    <property type="protein sequence ID" value="MCD0264935.1"/>
    <property type="molecule type" value="Genomic_DNA"/>
</dbReference>
<organism evidence="1 2">
    <name type="scientific">Xanthomonas melonis</name>
    <dbReference type="NCBI Taxonomy" id="56456"/>
    <lineage>
        <taxon>Bacteria</taxon>
        <taxon>Pseudomonadati</taxon>
        <taxon>Pseudomonadota</taxon>
        <taxon>Gammaproteobacteria</taxon>
        <taxon>Lysobacterales</taxon>
        <taxon>Lysobacteraceae</taxon>
        <taxon>Xanthomonas</taxon>
    </lineage>
</organism>